<dbReference type="PANTHER" id="PTHR43046">
    <property type="entry name" value="GDP-MANNOSE MANNOSYL HYDROLASE"/>
    <property type="match status" value="1"/>
</dbReference>
<keyword evidence="2 5" id="KW-0378">Hydrolase</keyword>
<comment type="caution">
    <text evidence="5">The sequence shown here is derived from an EMBL/GenBank/DDBJ whole genome shotgun (WGS) entry which is preliminary data.</text>
</comment>
<organism evidence="5 6">
    <name type="scientific">Paenibacillus shirakamiensis</name>
    <dbReference type="NCBI Taxonomy" id="1265935"/>
    <lineage>
        <taxon>Bacteria</taxon>
        <taxon>Bacillati</taxon>
        <taxon>Bacillota</taxon>
        <taxon>Bacilli</taxon>
        <taxon>Bacillales</taxon>
        <taxon>Paenibacillaceae</taxon>
        <taxon>Paenibacillus</taxon>
    </lineage>
</organism>
<sequence>MTHAKNKSLAAAAIREAKEETGLDVTVHGVVAVHECRIESRQAHVLFITFRAEIVGGQQQILHPDEIVEISWVDLEQVGKLMLVPSYENLMENMLKMQREALYMNQGRA</sequence>
<evidence type="ECO:0000259" key="4">
    <source>
        <dbReference type="PROSITE" id="PS51462"/>
    </source>
</evidence>
<accession>A0ABS4JIC7</accession>
<reference evidence="5 6" key="1">
    <citation type="submission" date="2021-03" db="EMBL/GenBank/DDBJ databases">
        <title>Genomic Encyclopedia of Type Strains, Phase IV (KMG-IV): sequencing the most valuable type-strain genomes for metagenomic binning, comparative biology and taxonomic classification.</title>
        <authorList>
            <person name="Goeker M."/>
        </authorList>
    </citation>
    <scope>NUCLEOTIDE SEQUENCE [LARGE SCALE GENOMIC DNA]</scope>
    <source>
        <strain evidence="5 6">DSM 26806</strain>
    </source>
</reference>
<dbReference type="InterPro" id="IPR015797">
    <property type="entry name" value="NUDIX_hydrolase-like_dom_sf"/>
</dbReference>
<dbReference type="PROSITE" id="PS51462">
    <property type="entry name" value="NUDIX"/>
    <property type="match status" value="1"/>
</dbReference>
<dbReference type="RefSeq" id="WP_209862904.1">
    <property type="nucleotide sequence ID" value="NZ_JAGGLD010000004.1"/>
</dbReference>
<gene>
    <name evidence="5" type="ORF">J2Z69_002516</name>
</gene>
<dbReference type="InterPro" id="IPR000086">
    <property type="entry name" value="NUDIX_hydrolase_dom"/>
</dbReference>
<evidence type="ECO:0000313" key="6">
    <source>
        <dbReference type="Proteomes" id="UP001519288"/>
    </source>
</evidence>
<dbReference type="EC" id="3.6.1.55" evidence="5"/>
<dbReference type="CDD" id="cd02883">
    <property type="entry name" value="NUDIX_Hydrolase"/>
    <property type="match status" value="1"/>
</dbReference>
<dbReference type="Gene3D" id="3.90.79.10">
    <property type="entry name" value="Nucleoside Triphosphate Pyrophosphohydrolase"/>
    <property type="match status" value="1"/>
</dbReference>
<dbReference type="EMBL" id="JAGGLD010000004">
    <property type="protein sequence ID" value="MBP2001471.1"/>
    <property type="molecule type" value="Genomic_DNA"/>
</dbReference>
<dbReference type="Pfam" id="PF00293">
    <property type="entry name" value="NUDIX"/>
    <property type="match status" value="1"/>
</dbReference>
<evidence type="ECO:0000313" key="5">
    <source>
        <dbReference type="EMBL" id="MBP2001471.1"/>
    </source>
</evidence>
<dbReference type="GO" id="GO:0035539">
    <property type="term" value="F:8-oxo-7,8-dihydrodeoxyguanosine triphosphate pyrophosphatase activity"/>
    <property type="evidence" value="ECO:0007669"/>
    <property type="project" value="UniProtKB-EC"/>
</dbReference>
<evidence type="ECO:0000256" key="1">
    <source>
        <dbReference type="ARBA" id="ARBA00001946"/>
    </source>
</evidence>
<dbReference type="SUPFAM" id="SSF55811">
    <property type="entry name" value="Nudix"/>
    <property type="match status" value="1"/>
</dbReference>
<proteinExistence type="predicted"/>
<keyword evidence="3" id="KW-0460">Magnesium</keyword>
<evidence type="ECO:0000256" key="2">
    <source>
        <dbReference type="ARBA" id="ARBA00022801"/>
    </source>
</evidence>
<name>A0ABS4JIC7_9BACL</name>
<keyword evidence="6" id="KW-1185">Reference proteome</keyword>
<protein>
    <submittedName>
        <fullName evidence="5">8-oxo-dGTP diphosphatase</fullName>
        <ecNumber evidence="5">3.6.1.55</ecNumber>
    </submittedName>
</protein>
<comment type="cofactor">
    <cofactor evidence="1">
        <name>Mg(2+)</name>
        <dbReference type="ChEBI" id="CHEBI:18420"/>
    </cofactor>
</comment>
<dbReference type="Proteomes" id="UP001519288">
    <property type="component" value="Unassembled WGS sequence"/>
</dbReference>
<dbReference type="PANTHER" id="PTHR43046:SF12">
    <property type="entry name" value="GDP-MANNOSE MANNOSYL HYDROLASE"/>
    <property type="match status" value="1"/>
</dbReference>
<feature type="domain" description="Nudix hydrolase" evidence="4">
    <location>
        <begin position="1"/>
        <end position="96"/>
    </location>
</feature>
<evidence type="ECO:0000256" key="3">
    <source>
        <dbReference type="ARBA" id="ARBA00022842"/>
    </source>
</evidence>